<feature type="domain" description="C-CAP/cofactor C-like" evidence="5">
    <location>
        <begin position="357"/>
        <end position="500"/>
    </location>
</feature>
<dbReference type="AlphaFoldDB" id="A0A7S2T2E0"/>
<dbReference type="Pfam" id="PF21938">
    <property type="entry name" value="CAP_N"/>
    <property type="match status" value="1"/>
</dbReference>
<feature type="chain" id="PRO_5030900723" description="Adenylyl cyclase-associated protein" evidence="4">
    <location>
        <begin position="31"/>
        <end position="525"/>
    </location>
</feature>
<dbReference type="InterPro" id="IPR001837">
    <property type="entry name" value="Adenylate_cyclase-assoc_CAP"/>
</dbReference>
<dbReference type="Gene3D" id="1.25.40.330">
    <property type="entry name" value="Adenylate cyclase-associated CAP, N-terminal domain"/>
    <property type="match status" value="1"/>
</dbReference>
<name>A0A7S2T2E0_9CHLO</name>
<feature type="signal peptide" evidence="4">
    <location>
        <begin position="1"/>
        <end position="30"/>
    </location>
</feature>
<dbReference type="InterPro" id="IPR006599">
    <property type="entry name" value="CARP_motif"/>
</dbReference>
<organism evidence="6">
    <name type="scientific">Chloropicon primus</name>
    <dbReference type="NCBI Taxonomy" id="1764295"/>
    <lineage>
        <taxon>Eukaryota</taxon>
        <taxon>Viridiplantae</taxon>
        <taxon>Chlorophyta</taxon>
        <taxon>Chloropicophyceae</taxon>
        <taxon>Chloropicales</taxon>
        <taxon>Chloropicaceae</taxon>
        <taxon>Chloropicon</taxon>
    </lineage>
</organism>
<dbReference type="EMBL" id="HBHL01008537">
    <property type="protein sequence ID" value="CAD9716783.1"/>
    <property type="molecule type" value="Transcribed_RNA"/>
</dbReference>
<evidence type="ECO:0000259" key="5">
    <source>
        <dbReference type="PROSITE" id="PS51329"/>
    </source>
</evidence>
<feature type="compositionally biased region" description="Basic and acidic residues" evidence="3">
    <location>
        <begin position="339"/>
        <end position="349"/>
    </location>
</feature>
<dbReference type="FunFam" id="1.25.40.330:FF:000001">
    <property type="entry name" value="Adenylyl cyclase-associated protein"/>
    <property type="match status" value="1"/>
</dbReference>
<gene>
    <name evidence="6" type="ORF">CPRI1469_LOCUS5639</name>
</gene>
<evidence type="ECO:0000256" key="3">
    <source>
        <dbReference type="SAM" id="MobiDB-lite"/>
    </source>
</evidence>
<dbReference type="SUPFAM" id="SSF101278">
    <property type="entry name" value="N-terminal domain of adenylylcyclase associated protein, CAP"/>
    <property type="match status" value="1"/>
</dbReference>
<dbReference type="InterPro" id="IPR017901">
    <property type="entry name" value="C-CAP_CF_C-like"/>
</dbReference>
<evidence type="ECO:0000256" key="4">
    <source>
        <dbReference type="SAM" id="SignalP"/>
    </source>
</evidence>
<dbReference type="PANTHER" id="PTHR10652">
    <property type="entry name" value="ADENYLYL CYCLASE-ASSOCIATED PROTEIN"/>
    <property type="match status" value="1"/>
</dbReference>
<feature type="compositionally biased region" description="Low complexity" evidence="3">
    <location>
        <begin position="276"/>
        <end position="289"/>
    </location>
</feature>
<dbReference type="GO" id="GO:0008179">
    <property type="term" value="F:adenylate cyclase binding"/>
    <property type="evidence" value="ECO:0007669"/>
    <property type="project" value="TreeGrafter"/>
</dbReference>
<keyword evidence="4" id="KW-0732">Signal</keyword>
<dbReference type="Pfam" id="PF01213">
    <property type="entry name" value="CAP_N-CM"/>
    <property type="match status" value="1"/>
</dbReference>
<dbReference type="PROSITE" id="PS01088">
    <property type="entry name" value="CAP_1"/>
    <property type="match status" value="1"/>
</dbReference>
<comment type="similarity">
    <text evidence="1 2">Belongs to the CAP family.</text>
</comment>
<dbReference type="PROSITE" id="PS51329">
    <property type="entry name" value="C_CAP_COFACTOR_C"/>
    <property type="match status" value="1"/>
</dbReference>
<dbReference type="InterPro" id="IPR013992">
    <property type="entry name" value="Adenylate_cyclase-assoc_CAP_N"/>
</dbReference>
<sequence>MVRHLIPVLGSSHWKLTFLSLSLFFRETTTQGLFTRSTKANNMEASMESLVKRLESVCARLEGVGGAPQGVGVAAAPQQGTSGGSGGGAAGGASVEGFQALIDTKVNKLVSTASAIGEADLVKTTGFLKTAFDEEAKIIACVSSCKKPDMQTLQSLLKPTADQIGACYDFAGDRKNKAFQHTKVMSECMQGLTWVAYMEGSGMSMPMKTVQESWNSAEFFANKLLMQYRGKDKKQVEWITTLKELMTDLASYVKEHHATGPAWNPRGGDAKSFDLGGAKPPSSSSGGAPAAPPPPPAGSLTQAKPASGSGAGGNKAALFSELNKGADVTAGLKKVTADMKAKNRTDKSGLVKAAPKPKKKETGPKIGKTQFAGGKWFVEGHVQNKEIVIEETKSNQGVLITGNTDCVVQIKGKVNTIIVDNCKKVGVIFQDVISTVETVNCKSIQLQPLGKIPSIAIDKTDGCQLYLGKDSLDTEVVTAKSSELNIIVPQGEDDFKEIALPEQFVSKYDSATNSFVTAPAEHGAG</sequence>
<feature type="region of interest" description="Disordered" evidence="3">
    <location>
        <begin position="258"/>
        <end position="313"/>
    </location>
</feature>
<dbReference type="GO" id="GO:0003779">
    <property type="term" value="F:actin binding"/>
    <property type="evidence" value="ECO:0007669"/>
    <property type="project" value="InterPro"/>
</dbReference>
<dbReference type="SMART" id="SM00673">
    <property type="entry name" value="CARP"/>
    <property type="match status" value="2"/>
</dbReference>
<dbReference type="InterPro" id="IPR053950">
    <property type="entry name" value="CAP_N"/>
</dbReference>
<evidence type="ECO:0000256" key="1">
    <source>
        <dbReference type="ARBA" id="ARBA00007659"/>
    </source>
</evidence>
<dbReference type="InterPro" id="IPR013912">
    <property type="entry name" value="Adenylate_cyclase-assoc_CAP_C"/>
</dbReference>
<dbReference type="InterPro" id="IPR036222">
    <property type="entry name" value="CAP_N_sf"/>
</dbReference>
<dbReference type="GO" id="GO:0005737">
    <property type="term" value="C:cytoplasm"/>
    <property type="evidence" value="ECO:0007669"/>
    <property type="project" value="TreeGrafter"/>
</dbReference>
<accession>A0A7S2T2E0</accession>
<dbReference type="Gene3D" id="2.160.20.70">
    <property type="match status" value="1"/>
</dbReference>
<evidence type="ECO:0000313" key="6">
    <source>
        <dbReference type="EMBL" id="CAD9716783.1"/>
    </source>
</evidence>
<dbReference type="InterPro" id="IPR018106">
    <property type="entry name" value="CAP_CS_N"/>
</dbReference>
<evidence type="ECO:0000256" key="2">
    <source>
        <dbReference type="RuleBase" id="RU000647"/>
    </source>
</evidence>
<dbReference type="PANTHER" id="PTHR10652:SF0">
    <property type="entry name" value="ADENYLYL CYCLASE-ASSOCIATED PROTEIN"/>
    <property type="match status" value="1"/>
</dbReference>
<reference evidence="6" key="1">
    <citation type="submission" date="2021-01" db="EMBL/GenBank/DDBJ databases">
        <authorList>
            <person name="Corre E."/>
            <person name="Pelletier E."/>
            <person name="Niang G."/>
            <person name="Scheremetjew M."/>
            <person name="Finn R."/>
            <person name="Kale V."/>
            <person name="Holt S."/>
            <person name="Cochrane G."/>
            <person name="Meng A."/>
            <person name="Brown T."/>
            <person name="Cohen L."/>
        </authorList>
    </citation>
    <scope>NUCLEOTIDE SEQUENCE</scope>
    <source>
        <strain evidence="6">CCMP1205</strain>
    </source>
</reference>
<dbReference type="InterPro" id="IPR016098">
    <property type="entry name" value="CAP/MinC_C"/>
</dbReference>
<dbReference type="GO" id="GO:0019933">
    <property type="term" value="P:cAMP-mediated signaling"/>
    <property type="evidence" value="ECO:0007669"/>
    <property type="project" value="TreeGrafter"/>
</dbReference>
<protein>
    <recommendedName>
        <fullName evidence="2">Adenylyl cyclase-associated protein</fullName>
    </recommendedName>
</protein>
<dbReference type="InterPro" id="IPR036223">
    <property type="entry name" value="CAP_C_sf"/>
</dbReference>
<dbReference type="Pfam" id="PF08603">
    <property type="entry name" value="CAP_C"/>
    <property type="match status" value="1"/>
</dbReference>
<dbReference type="SUPFAM" id="SSF69340">
    <property type="entry name" value="C-terminal domain of adenylylcyclase associated protein"/>
    <property type="match status" value="1"/>
</dbReference>
<feature type="region of interest" description="Disordered" evidence="3">
    <location>
        <begin position="339"/>
        <end position="366"/>
    </location>
</feature>
<dbReference type="GO" id="GO:0007015">
    <property type="term" value="P:actin filament organization"/>
    <property type="evidence" value="ECO:0007669"/>
    <property type="project" value="TreeGrafter"/>
</dbReference>
<proteinExistence type="inferred from homology"/>